<feature type="chain" id="PRO_5019167956" description="Glycine zipper family protein" evidence="1">
    <location>
        <begin position="21"/>
        <end position="143"/>
    </location>
</feature>
<proteinExistence type="predicted"/>
<dbReference type="Proteomes" id="UP000282957">
    <property type="component" value="Unassembled WGS sequence"/>
</dbReference>
<evidence type="ECO:0008006" key="4">
    <source>
        <dbReference type="Google" id="ProtNLM"/>
    </source>
</evidence>
<dbReference type="EMBL" id="SACL01000003">
    <property type="protein sequence ID" value="RVT97018.1"/>
    <property type="molecule type" value="Genomic_DNA"/>
</dbReference>
<keyword evidence="1" id="KW-0732">Signal</keyword>
<protein>
    <recommendedName>
        <fullName evidence="4">Glycine zipper family protein</fullName>
    </recommendedName>
</protein>
<dbReference type="AlphaFoldDB" id="A0A437MH86"/>
<evidence type="ECO:0000313" key="3">
    <source>
        <dbReference type="Proteomes" id="UP000282957"/>
    </source>
</evidence>
<name>A0A437MH86_9PROT</name>
<keyword evidence="3" id="KW-1185">Reference proteome</keyword>
<gene>
    <name evidence="2" type="ORF">EOD42_11535</name>
</gene>
<feature type="signal peptide" evidence="1">
    <location>
        <begin position="1"/>
        <end position="20"/>
    </location>
</feature>
<dbReference type="OrthoDB" id="5573966at2"/>
<organism evidence="2 3">
    <name type="scientific">Rhodovarius crocodyli</name>
    <dbReference type="NCBI Taxonomy" id="1979269"/>
    <lineage>
        <taxon>Bacteria</taxon>
        <taxon>Pseudomonadati</taxon>
        <taxon>Pseudomonadota</taxon>
        <taxon>Alphaproteobacteria</taxon>
        <taxon>Acetobacterales</taxon>
        <taxon>Roseomonadaceae</taxon>
        <taxon>Rhodovarius</taxon>
    </lineage>
</organism>
<evidence type="ECO:0000256" key="1">
    <source>
        <dbReference type="SAM" id="SignalP"/>
    </source>
</evidence>
<comment type="caution">
    <text evidence="2">The sequence shown here is derived from an EMBL/GenBank/DDBJ whole genome shotgun (WGS) entry which is preliminary data.</text>
</comment>
<reference evidence="2 3" key="1">
    <citation type="submission" date="2019-01" db="EMBL/GenBank/DDBJ databases">
        <authorList>
            <person name="Chen W.-M."/>
        </authorList>
    </citation>
    <scope>NUCLEOTIDE SEQUENCE [LARGE SCALE GENOMIC DNA]</scope>
    <source>
        <strain evidence="2 3">CCP-6</strain>
    </source>
</reference>
<accession>A0A437MH86</accession>
<evidence type="ECO:0000313" key="2">
    <source>
        <dbReference type="EMBL" id="RVT97018.1"/>
    </source>
</evidence>
<dbReference type="RefSeq" id="WP_127787665.1">
    <property type="nucleotide sequence ID" value="NZ_SACL01000003.1"/>
</dbReference>
<sequence length="143" mass="14807">MRPVTRLAAVAAVLLPAACAAPPPPSGPSIVALPQSGSDLARFQREDIGCRGTASAAISASAPAPGTQINPVAPPPAQSPYAMQRNYDIAYAQCMTAAGHQIQQRPTAYGYGYGYAPPVVVQPAPVYGGWWGVGVGFGPRYIW</sequence>